<name>A0AA48M2T4_9ZZZZ</name>
<organism evidence="1">
    <name type="scientific">freshwater sediment metagenome</name>
    <dbReference type="NCBI Taxonomy" id="556182"/>
    <lineage>
        <taxon>unclassified sequences</taxon>
        <taxon>metagenomes</taxon>
        <taxon>ecological metagenomes</taxon>
    </lineage>
</organism>
<protein>
    <submittedName>
        <fullName evidence="1">Uncharacterized protein</fullName>
    </submittedName>
</protein>
<gene>
    <name evidence="1" type="ORF">AMST5_01525</name>
</gene>
<proteinExistence type="predicted"/>
<accession>A0AA48M2T4</accession>
<evidence type="ECO:0000313" key="1">
    <source>
        <dbReference type="EMBL" id="CAJ0862826.1"/>
    </source>
</evidence>
<reference evidence="1" key="1">
    <citation type="submission" date="2023-07" db="EMBL/GenBank/DDBJ databases">
        <authorList>
            <person name="Pelsma A.J. K."/>
        </authorList>
    </citation>
    <scope>NUCLEOTIDE SEQUENCE</scope>
</reference>
<sequence>MRNFALGLALVALVCGAASAAFAQMHEQDPPAEYRFPRYYGLVPPCSDATVLNEISYSFADREADYWNSGLTIETFYPPEEFGYRTNGLSYIPRRYCRTMAVFNDGSVRKVVYNIGEALGFIGFGSGVTWCVEGLDRNHAFSPNCRAVGP</sequence>
<dbReference type="EMBL" id="OY288114">
    <property type="protein sequence ID" value="CAJ0862826.1"/>
    <property type="molecule type" value="Genomic_DNA"/>
</dbReference>
<dbReference type="AlphaFoldDB" id="A0AA48M2T4"/>